<organism evidence="2 3">
    <name type="scientific">Spinactinospora alkalitolerans</name>
    <dbReference type="NCBI Taxonomy" id="687207"/>
    <lineage>
        <taxon>Bacteria</taxon>
        <taxon>Bacillati</taxon>
        <taxon>Actinomycetota</taxon>
        <taxon>Actinomycetes</taxon>
        <taxon>Streptosporangiales</taxon>
        <taxon>Nocardiopsidaceae</taxon>
        <taxon>Spinactinospora</taxon>
    </lineage>
</organism>
<reference evidence="2 3" key="1">
    <citation type="submission" date="2020-07" db="EMBL/GenBank/DDBJ databases">
        <title>Sequencing the genomes of 1000 actinobacteria strains.</title>
        <authorList>
            <person name="Klenk H.-P."/>
        </authorList>
    </citation>
    <scope>NUCLEOTIDE SEQUENCE [LARGE SCALE GENOMIC DNA]</scope>
    <source>
        <strain evidence="2 3">CXB654</strain>
    </source>
</reference>
<dbReference type="EMBL" id="JACCCC010000001">
    <property type="protein sequence ID" value="NYE50484.1"/>
    <property type="molecule type" value="Genomic_DNA"/>
</dbReference>
<keyword evidence="3" id="KW-1185">Reference proteome</keyword>
<evidence type="ECO:0000313" key="3">
    <source>
        <dbReference type="Proteomes" id="UP000589036"/>
    </source>
</evidence>
<dbReference type="SUPFAM" id="SSF56349">
    <property type="entry name" value="DNA breaking-rejoining enzymes"/>
    <property type="match status" value="1"/>
</dbReference>
<dbReference type="GO" id="GO:0015074">
    <property type="term" value="P:DNA integration"/>
    <property type="evidence" value="ECO:0007669"/>
    <property type="project" value="InterPro"/>
</dbReference>
<comment type="caution">
    <text evidence="2">The sequence shown here is derived from an EMBL/GenBank/DDBJ whole genome shotgun (WGS) entry which is preliminary data.</text>
</comment>
<sequence length="102" mass="11144">MCALIECTDPTTLVGRRNRTLLLLDFTMVARRSEPAGLDLVDVRTTANSLEVFVATSKTDKDSAGTTAGAVLREAERLEITIRDENGRVHELPDDEGEADAR</sequence>
<dbReference type="AlphaFoldDB" id="A0A852U8Q9"/>
<dbReference type="Proteomes" id="UP000589036">
    <property type="component" value="Unassembled WGS sequence"/>
</dbReference>
<evidence type="ECO:0000313" key="2">
    <source>
        <dbReference type="EMBL" id="NYE50484.1"/>
    </source>
</evidence>
<keyword evidence="1" id="KW-0233">DNA recombination</keyword>
<dbReference type="InterPro" id="IPR011010">
    <property type="entry name" value="DNA_brk_join_enz"/>
</dbReference>
<dbReference type="GO" id="GO:0006310">
    <property type="term" value="P:DNA recombination"/>
    <property type="evidence" value="ECO:0007669"/>
    <property type="project" value="UniProtKB-KW"/>
</dbReference>
<dbReference type="GO" id="GO:0003677">
    <property type="term" value="F:DNA binding"/>
    <property type="evidence" value="ECO:0007669"/>
    <property type="project" value="InterPro"/>
</dbReference>
<proteinExistence type="predicted"/>
<evidence type="ECO:0000256" key="1">
    <source>
        <dbReference type="ARBA" id="ARBA00023172"/>
    </source>
</evidence>
<dbReference type="Gene3D" id="1.10.443.10">
    <property type="entry name" value="Intergrase catalytic core"/>
    <property type="match status" value="1"/>
</dbReference>
<protein>
    <submittedName>
        <fullName evidence="2">Site-specific recombinase XerD</fullName>
    </submittedName>
</protein>
<dbReference type="RefSeq" id="WP_179645956.1">
    <property type="nucleotide sequence ID" value="NZ_BAAAYY010000006.1"/>
</dbReference>
<accession>A0A852U8Q9</accession>
<dbReference type="InterPro" id="IPR013762">
    <property type="entry name" value="Integrase-like_cat_sf"/>
</dbReference>
<gene>
    <name evidence="2" type="ORF">HDA32_005604</name>
</gene>
<name>A0A852U8Q9_9ACTN</name>